<comment type="caution">
    <text evidence="1">The sequence shown here is derived from an EMBL/GenBank/DDBJ whole genome shotgun (WGS) entry which is preliminary data.</text>
</comment>
<name>A0ABR2GYK4_9EUKA</name>
<evidence type="ECO:0000313" key="2">
    <source>
        <dbReference type="Proteomes" id="UP001470230"/>
    </source>
</evidence>
<reference evidence="1 2" key="1">
    <citation type="submission" date="2024-04" db="EMBL/GenBank/DDBJ databases">
        <title>Tritrichomonas musculus Genome.</title>
        <authorList>
            <person name="Alves-Ferreira E."/>
            <person name="Grigg M."/>
            <person name="Lorenzi H."/>
            <person name="Galac M."/>
        </authorList>
    </citation>
    <scope>NUCLEOTIDE SEQUENCE [LARGE SCALE GENOMIC DNA]</scope>
    <source>
        <strain evidence="1 2">EAF2021</strain>
    </source>
</reference>
<protein>
    <recommendedName>
        <fullName evidence="3">Leucine-rich repeat domain-containing protein</fullName>
    </recommendedName>
</protein>
<gene>
    <name evidence="1" type="ORF">M9Y10_032473</name>
</gene>
<dbReference type="PANTHER" id="PTHR45661:SF3">
    <property type="entry name" value="IG-LIKE DOMAIN-CONTAINING PROTEIN"/>
    <property type="match status" value="1"/>
</dbReference>
<accession>A0ABR2GYK4</accession>
<dbReference type="Pfam" id="PF13306">
    <property type="entry name" value="LRR_5"/>
    <property type="match status" value="2"/>
</dbReference>
<dbReference type="InterPro" id="IPR053139">
    <property type="entry name" value="Surface_bspA-like"/>
</dbReference>
<dbReference type="PANTHER" id="PTHR45661">
    <property type="entry name" value="SURFACE ANTIGEN"/>
    <property type="match status" value="1"/>
</dbReference>
<dbReference type="InterPro" id="IPR026906">
    <property type="entry name" value="LRR_5"/>
</dbReference>
<proteinExistence type="predicted"/>
<dbReference type="InterPro" id="IPR032675">
    <property type="entry name" value="LRR_dom_sf"/>
</dbReference>
<keyword evidence="2" id="KW-1185">Reference proteome</keyword>
<dbReference type="EMBL" id="JAPFFF010000053">
    <property type="protein sequence ID" value="KAK8839009.1"/>
    <property type="molecule type" value="Genomic_DNA"/>
</dbReference>
<evidence type="ECO:0008006" key="3">
    <source>
        <dbReference type="Google" id="ProtNLM"/>
    </source>
</evidence>
<evidence type="ECO:0000313" key="1">
    <source>
        <dbReference type="EMBL" id="KAK8839009.1"/>
    </source>
</evidence>
<sequence>MSFFFEQTIKENDELSRKYAKVNQDGLLFLIDLEKQEANELKDRSSRSDILIPRSVYYKSHEYMITSVSEKAFAKSSQLKSIQFSSDSELRLIEKDAFMLSSIQSLTIPSSLFELNTNRCKATINLTEIKIMPNNQRFKLLDNKCIIAKSTPESENYDILVFACRDIESFIKHIAPSAFYYCRKSKQILIPNDSELQTIGDYAFQFSSIERLTIPPTVIEISEEAFSNCAIYSFEIPLIHN</sequence>
<dbReference type="Gene3D" id="3.80.10.10">
    <property type="entry name" value="Ribonuclease Inhibitor"/>
    <property type="match status" value="2"/>
</dbReference>
<dbReference type="Proteomes" id="UP001470230">
    <property type="component" value="Unassembled WGS sequence"/>
</dbReference>
<organism evidence="1 2">
    <name type="scientific">Tritrichomonas musculus</name>
    <dbReference type="NCBI Taxonomy" id="1915356"/>
    <lineage>
        <taxon>Eukaryota</taxon>
        <taxon>Metamonada</taxon>
        <taxon>Parabasalia</taxon>
        <taxon>Tritrichomonadida</taxon>
        <taxon>Tritrichomonadidae</taxon>
        <taxon>Tritrichomonas</taxon>
    </lineage>
</organism>
<dbReference type="SUPFAM" id="SSF52058">
    <property type="entry name" value="L domain-like"/>
    <property type="match status" value="1"/>
</dbReference>